<keyword evidence="4 7" id="KW-0378">Hydrolase</keyword>
<dbReference type="Pfam" id="PF00704">
    <property type="entry name" value="Glyco_hydro_18"/>
    <property type="match status" value="1"/>
</dbReference>
<dbReference type="InterPro" id="IPR026444">
    <property type="entry name" value="Secre_tail"/>
</dbReference>
<dbReference type="SMART" id="SM00560">
    <property type="entry name" value="LamGL"/>
    <property type="match status" value="1"/>
</dbReference>
<dbReference type="SUPFAM" id="SSF49899">
    <property type="entry name" value="Concanavalin A-like lectins/glucanases"/>
    <property type="match status" value="2"/>
</dbReference>
<dbReference type="EC" id="3.2.1.14" evidence="2"/>
<dbReference type="Proteomes" id="UP000610931">
    <property type="component" value="Unassembled WGS sequence"/>
</dbReference>
<comment type="catalytic activity">
    <reaction evidence="1">
        <text>Random endo-hydrolysis of N-acetyl-beta-D-glucosaminide (1-&gt;4)-beta-linkages in chitin and chitodextrins.</text>
        <dbReference type="EC" id="3.2.1.14"/>
    </reaction>
</comment>
<dbReference type="PROSITE" id="PS01095">
    <property type="entry name" value="GH18_1"/>
    <property type="match status" value="1"/>
</dbReference>
<protein>
    <recommendedName>
        <fullName evidence="2">chitinase</fullName>
        <ecNumber evidence="2">3.2.1.14</ecNumber>
    </recommendedName>
</protein>
<proteinExistence type="predicted"/>
<evidence type="ECO:0000256" key="4">
    <source>
        <dbReference type="ARBA" id="ARBA00022801"/>
    </source>
</evidence>
<dbReference type="AlphaFoldDB" id="A0A8J7IV82"/>
<dbReference type="InterPro" id="IPR001579">
    <property type="entry name" value="Glyco_hydro_18_chit_AS"/>
</dbReference>
<comment type="caution">
    <text evidence="9">The sequence shown here is derived from an EMBL/GenBank/DDBJ whole genome shotgun (WGS) entry which is preliminary data.</text>
</comment>
<dbReference type="InterPro" id="IPR006558">
    <property type="entry name" value="LamG-like"/>
</dbReference>
<evidence type="ECO:0000256" key="5">
    <source>
        <dbReference type="ARBA" id="ARBA00023157"/>
    </source>
</evidence>
<dbReference type="GO" id="GO:0005975">
    <property type="term" value="P:carbohydrate metabolic process"/>
    <property type="evidence" value="ECO:0007669"/>
    <property type="project" value="InterPro"/>
</dbReference>
<dbReference type="PANTHER" id="PTHR11177">
    <property type="entry name" value="CHITINASE"/>
    <property type="match status" value="1"/>
</dbReference>
<evidence type="ECO:0000313" key="10">
    <source>
        <dbReference type="Proteomes" id="UP000610931"/>
    </source>
</evidence>
<dbReference type="InterPro" id="IPR050314">
    <property type="entry name" value="Glycosyl_Hydrlase_18"/>
</dbReference>
<keyword evidence="6 7" id="KW-0326">Glycosidase</keyword>
<dbReference type="InterPro" id="IPR017853">
    <property type="entry name" value="GH"/>
</dbReference>
<sequence>MNCKLSCNKPYCTGSFYPKKIKNTSMLWRNFILLISVLLTNTLSAQITNRCLEFDGQSNTYVSAGDVNALDGVSAFTVEAWIYIDQWNEGAYIYKKEGANWTYKISMSLGPVASKRLYFHVSDGINTYMAIDNSAISVGNWHHVAVAYNGGGSAYNQMKVYIDGTEVTNKWFSNYEGVLPSLTPSTTGDLVIGRDFNGKIDELRVWSRTLSGLEIEYRNTINTYHPYYSDLVVYYTGDQYQSTNVVDYKGTHHGSVSGNVTKGVVSGNDNFNYKIVSAYIREGFYQIGEIKDEYLLNNNDLILFGAAPDSEGQIRVSYPDNDGVLTNVDYLSSYSGRNGVLKFNGAGSSANCNKGLLNATGEFTFEAWVYIDEWVENSTIFLKQGNDWTNKVDIQLGEVASKRLYFHVNNNGNTYAAVDNSITVGSWNHIAFSYKGSNPAFGQIAITINGSAVTPWYNTSGATIPATCPSGNDNFYLGNGFKGKLDEIRMWGVYRTPGQIASYMNGEINKTWWDYSLMSAYWKVNDSVAPAKDLKNIRTDINTIKQIFNGREGAKFRIGLATGDYKKMMKTETGRRNFAHHVKDFLNEYNLDGVDLDFEWNYTSQEWADYNTLIETVNDSLPASSIFSVSLHSYFYSLTPSAMNAVDFIGMQIYGPQTELFPYDRFVADYNKFINYGYPAKKLVMGLPFYAMNNGTEITYKSILDVYPNLETEKDTVQINNYPAIFNGVDTVKKKAAYVAAQNMGGIMYWDSRTDTDYTNSKCLLRALNTEINANVPTLISTVTSKFANGTKASSEEQDLIIKDQLRLYPNPASNMVTVRAKDPIESITVLNQLGARVYFRKDHIGNENFVEINTSGYKSGLYFVKVKLRGDEKSQTLKLLVR</sequence>
<dbReference type="InterPro" id="IPR011583">
    <property type="entry name" value="Chitinase_II/V-like_cat"/>
</dbReference>
<dbReference type="PROSITE" id="PS51910">
    <property type="entry name" value="GH18_2"/>
    <property type="match status" value="1"/>
</dbReference>
<dbReference type="Pfam" id="PF18962">
    <property type="entry name" value="Por_Secre_tail"/>
    <property type="match status" value="1"/>
</dbReference>
<name>A0A8J7IV82_9FLAO</name>
<dbReference type="PANTHER" id="PTHR11177:SF317">
    <property type="entry name" value="CHITINASE 12-RELATED"/>
    <property type="match status" value="1"/>
</dbReference>
<evidence type="ECO:0000256" key="6">
    <source>
        <dbReference type="ARBA" id="ARBA00023295"/>
    </source>
</evidence>
<evidence type="ECO:0000256" key="2">
    <source>
        <dbReference type="ARBA" id="ARBA00012729"/>
    </source>
</evidence>
<keyword evidence="10" id="KW-1185">Reference proteome</keyword>
<dbReference type="Gene3D" id="3.40.5.30">
    <property type="entry name" value="(Trans)glycosidases - domain 2"/>
    <property type="match status" value="1"/>
</dbReference>
<reference evidence="9" key="1">
    <citation type="submission" date="2020-12" db="EMBL/GenBank/DDBJ databases">
        <title>Snuella sp. nov., isolated from sediment in Incheon.</title>
        <authorList>
            <person name="Kim W."/>
        </authorList>
    </citation>
    <scope>NUCLEOTIDE SEQUENCE</scope>
    <source>
        <strain evidence="9">CAU 1569</strain>
    </source>
</reference>
<dbReference type="GO" id="GO:0008061">
    <property type="term" value="F:chitin binding"/>
    <property type="evidence" value="ECO:0007669"/>
    <property type="project" value="InterPro"/>
</dbReference>
<evidence type="ECO:0000259" key="8">
    <source>
        <dbReference type="PROSITE" id="PS51910"/>
    </source>
</evidence>
<dbReference type="GO" id="GO:0008843">
    <property type="term" value="F:endochitinase activity"/>
    <property type="evidence" value="ECO:0007669"/>
    <property type="project" value="UniProtKB-EC"/>
</dbReference>
<keyword evidence="5" id="KW-1015">Disulfide bond</keyword>
<organism evidence="9 10">
    <name type="scientific">Snuella sedimenti</name>
    <dbReference type="NCBI Taxonomy" id="2798802"/>
    <lineage>
        <taxon>Bacteria</taxon>
        <taxon>Pseudomonadati</taxon>
        <taxon>Bacteroidota</taxon>
        <taxon>Flavobacteriia</taxon>
        <taxon>Flavobacteriales</taxon>
        <taxon>Flavobacteriaceae</taxon>
        <taxon>Snuella</taxon>
    </lineage>
</organism>
<dbReference type="Pfam" id="PF13385">
    <property type="entry name" value="Laminin_G_3"/>
    <property type="match status" value="2"/>
</dbReference>
<dbReference type="InterPro" id="IPR013320">
    <property type="entry name" value="ConA-like_dom_sf"/>
</dbReference>
<dbReference type="Gene3D" id="3.20.20.80">
    <property type="entry name" value="Glycosidases"/>
    <property type="match status" value="1"/>
</dbReference>
<keyword evidence="3" id="KW-0732">Signal</keyword>
<evidence type="ECO:0000256" key="1">
    <source>
        <dbReference type="ARBA" id="ARBA00000822"/>
    </source>
</evidence>
<dbReference type="InterPro" id="IPR001223">
    <property type="entry name" value="Glyco_hydro18_cat"/>
</dbReference>
<evidence type="ECO:0000313" key="9">
    <source>
        <dbReference type="EMBL" id="MBJ6367465.1"/>
    </source>
</evidence>
<dbReference type="RefSeq" id="WP_199114102.1">
    <property type="nucleotide sequence ID" value="NZ_JAELVQ010000004.1"/>
</dbReference>
<dbReference type="EMBL" id="JAELVQ010000004">
    <property type="protein sequence ID" value="MBJ6367465.1"/>
    <property type="molecule type" value="Genomic_DNA"/>
</dbReference>
<accession>A0A8J7IV82</accession>
<gene>
    <name evidence="9" type="ORF">JF259_05120</name>
</gene>
<feature type="domain" description="GH18" evidence="8">
    <location>
        <begin position="447"/>
        <end position="775"/>
    </location>
</feature>
<dbReference type="SUPFAM" id="SSF51445">
    <property type="entry name" value="(Trans)glycosidases"/>
    <property type="match status" value="1"/>
</dbReference>
<evidence type="ECO:0000256" key="3">
    <source>
        <dbReference type="ARBA" id="ARBA00022729"/>
    </source>
</evidence>
<dbReference type="SMART" id="SM00636">
    <property type="entry name" value="Glyco_18"/>
    <property type="match status" value="1"/>
</dbReference>
<dbReference type="NCBIfam" id="TIGR04183">
    <property type="entry name" value="Por_Secre_tail"/>
    <property type="match status" value="1"/>
</dbReference>
<dbReference type="Gene3D" id="2.60.120.200">
    <property type="match status" value="2"/>
</dbReference>
<evidence type="ECO:0000256" key="7">
    <source>
        <dbReference type="RuleBase" id="RU000489"/>
    </source>
</evidence>